<dbReference type="HAMAP" id="MF_01940">
    <property type="entry name" value="RNA_CPDase"/>
    <property type="match status" value="1"/>
</dbReference>
<sequence length="172" mass="19615">MASKLVFLKKNFPDIKWVHPKTLHLTLKFCGEQPEDVVNSFSSLITQELQNSSLGSFTVSLNSVGGFPSLSRPRTLWIGVDKGKKDLCFLEELLERAGEKTGFEKEKKTFHPHLTLARIRTNSSITPELIETLKKYTFHDIVWKVESITLMKSDLRPEGANYTPLETYLLKC</sequence>
<reference evidence="2" key="1">
    <citation type="submission" date="2019-08" db="EMBL/GenBank/DDBJ databases">
        <authorList>
            <person name="Kucharzyk K."/>
            <person name="Murdoch R.W."/>
            <person name="Higgins S."/>
            <person name="Loffler F."/>
        </authorList>
    </citation>
    <scope>NUCLEOTIDE SEQUENCE</scope>
</reference>
<dbReference type="SUPFAM" id="SSF55144">
    <property type="entry name" value="LigT-like"/>
    <property type="match status" value="1"/>
</dbReference>
<evidence type="ECO:0000256" key="1">
    <source>
        <dbReference type="ARBA" id="ARBA00022801"/>
    </source>
</evidence>
<dbReference type="NCBIfam" id="TIGR02258">
    <property type="entry name" value="2_5_ligase"/>
    <property type="match status" value="1"/>
</dbReference>
<name>A0A645I1R1_9ZZZZ</name>
<dbReference type="Pfam" id="PF13563">
    <property type="entry name" value="2_5_RNA_ligase2"/>
    <property type="match status" value="1"/>
</dbReference>
<dbReference type="AlphaFoldDB" id="A0A645I1R1"/>
<keyword evidence="1 2" id="KW-0378">Hydrolase</keyword>
<dbReference type="GO" id="GO:0008664">
    <property type="term" value="F:RNA 2',3'-cyclic 3'-phosphodiesterase activity"/>
    <property type="evidence" value="ECO:0007669"/>
    <property type="project" value="InterPro"/>
</dbReference>
<dbReference type="InterPro" id="IPR009097">
    <property type="entry name" value="Cyclic_Pdiesterase"/>
</dbReference>
<dbReference type="EC" id="3.1.4.-" evidence="2"/>
<protein>
    <submittedName>
        <fullName evidence="2">RNA 2',3'-cyclic phosphodiesterase</fullName>
        <ecNumber evidence="2">3.1.4.-</ecNumber>
    </submittedName>
</protein>
<dbReference type="Gene3D" id="3.90.1140.10">
    <property type="entry name" value="Cyclic phosphodiesterase"/>
    <property type="match status" value="1"/>
</dbReference>
<dbReference type="GO" id="GO:0004113">
    <property type="term" value="F:2',3'-cyclic-nucleotide 3'-phosphodiesterase activity"/>
    <property type="evidence" value="ECO:0007669"/>
    <property type="project" value="InterPro"/>
</dbReference>
<proteinExistence type="inferred from homology"/>
<dbReference type="PANTHER" id="PTHR35561:SF1">
    <property type="entry name" value="RNA 2',3'-CYCLIC PHOSPHODIESTERASE"/>
    <property type="match status" value="1"/>
</dbReference>
<evidence type="ECO:0000313" key="2">
    <source>
        <dbReference type="EMBL" id="MPN41443.1"/>
    </source>
</evidence>
<dbReference type="PANTHER" id="PTHR35561">
    <property type="entry name" value="RNA 2',3'-CYCLIC PHOSPHODIESTERASE"/>
    <property type="match status" value="1"/>
</dbReference>
<dbReference type="EMBL" id="VSSQ01098486">
    <property type="protein sequence ID" value="MPN41443.1"/>
    <property type="molecule type" value="Genomic_DNA"/>
</dbReference>
<gene>
    <name evidence="2" type="ORF">SDC9_188989</name>
</gene>
<comment type="caution">
    <text evidence="2">The sequence shown here is derived from an EMBL/GenBank/DDBJ whole genome shotgun (WGS) entry which is preliminary data.</text>
</comment>
<organism evidence="2">
    <name type="scientific">bioreactor metagenome</name>
    <dbReference type="NCBI Taxonomy" id="1076179"/>
    <lineage>
        <taxon>unclassified sequences</taxon>
        <taxon>metagenomes</taxon>
        <taxon>ecological metagenomes</taxon>
    </lineage>
</organism>
<accession>A0A645I1R1</accession>
<dbReference type="InterPro" id="IPR004175">
    <property type="entry name" value="RNA_CPDase"/>
</dbReference>